<gene>
    <name evidence="1" type="ORF">VQ7734_00468</name>
</gene>
<proteinExistence type="predicted"/>
<dbReference type="OrthoDB" id="9799891at2"/>
<protein>
    <submittedName>
        <fullName evidence="1">T4-like virus tail tube protein gp19</fullName>
    </submittedName>
</protein>
<dbReference type="PANTHER" id="PTHR38009:SF1">
    <property type="entry name" value="CONSERVED HYPOTHETICAL PHAGE TAIL PROTEIN"/>
    <property type="match status" value="1"/>
</dbReference>
<dbReference type="Proteomes" id="UP000184600">
    <property type="component" value="Unassembled WGS sequence"/>
</dbReference>
<dbReference type="AlphaFoldDB" id="A0A1M7YQ69"/>
<dbReference type="STRING" id="1117707.VQ7734_00468"/>
<organism evidence="1 2">
    <name type="scientific">Vibrio quintilis</name>
    <dbReference type="NCBI Taxonomy" id="1117707"/>
    <lineage>
        <taxon>Bacteria</taxon>
        <taxon>Pseudomonadati</taxon>
        <taxon>Pseudomonadota</taxon>
        <taxon>Gammaproteobacteria</taxon>
        <taxon>Vibrionales</taxon>
        <taxon>Vibrionaceae</taxon>
        <taxon>Vibrio</taxon>
    </lineage>
</organism>
<name>A0A1M7YQ69_9VIBR</name>
<dbReference type="EMBL" id="FRFG01000007">
    <property type="protein sequence ID" value="SHO54750.1"/>
    <property type="molecule type" value="Genomic_DNA"/>
</dbReference>
<reference evidence="2" key="1">
    <citation type="submission" date="2016-12" db="EMBL/GenBank/DDBJ databases">
        <authorList>
            <person name="Rodrigo-Torres L."/>
            <person name="Arahal R.D."/>
            <person name="Lucena T."/>
        </authorList>
    </citation>
    <scope>NUCLEOTIDE SEQUENCE [LARGE SCALE GENOMIC DNA]</scope>
</reference>
<dbReference type="GO" id="GO:0005198">
    <property type="term" value="F:structural molecule activity"/>
    <property type="evidence" value="ECO:0007669"/>
    <property type="project" value="InterPro"/>
</dbReference>
<dbReference type="InterPro" id="IPR011747">
    <property type="entry name" value="CHP02241"/>
</dbReference>
<dbReference type="RefSeq" id="WP_073579660.1">
    <property type="nucleotide sequence ID" value="NZ_AP024897.1"/>
</dbReference>
<evidence type="ECO:0000313" key="2">
    <source>
        <dbReference type="Proteomes" id="UP000184600"/>
    </source>
</evidence>
<accession>A0A1M7YQ69</accession>
<keyword evidence="2" id="KW-1185">Reference proteome</keyword>
<dbReference type="PANTHER" id="PTHR38009">
    <property type="entry name" value="CONSERVED HYPOTHETICAL PHAGE TAIL PROTEIN"/>
    <property type="match status" value="1"/>
</dbReference>
<evidence type="ECO:0000313" key="1">
    <source>
        <dbReference type="EMBL" id="SHO54750.1"/>
    </source>
</evidence>
<dbReference type="InterPro" id="IPR010667">
    <property type="entry name" value="Phage_T4_Gp19"/>
</dbReference>
<dbReference type="Pfam" id="PF06841">
    <property type="entry name" value="Phage_T4_gp19"/>
    <property type="match status" value="1"/>
</dbReference>
<sequence>MAEQWPLPAFYFTVVIDNNQDDSAFQEVSGIESQIETEEYREGGNNLVYYLPKTIKHSNLSLKRGIAGSDSALVKWCQGIMESQLSKPVQPKTVSVRLLNEKGAPCCVWVLYNAYPVKWKVDGFQATKNEVAIEEVELCYSRVKRTK</sequence>
<dbReference type="NCBIfam" id="TIGR02241">
    <property type="entry name" value="conserved hypothetical phage tail region protein"/>
    <property type="match status" value="1"/>
</dbReference>